<dbReference type="RefSeq" id="WP_310344479.1">
    <property type="nucleotide sequence ID" value="NZ_JAVDXO010000008.1"/>
</dbReference>
<dbReference type="Proteomes" id="UP001268089">
    <property type="component" value="Unassembled WGS sequence"/>
</dbReference>
<name>A0ABU1ZR71_9BURK</name>
<sequence>MSRFVLTFRNHAESPHTYWIEPWAHDFTLLQDEMLALRISSAGEPLVEFVHGTTDTQIYINDENWSVVQGDQELPLGHNRQYALSMQGKSTS</sequence>
<gene>
    <name evidence="1" type="ORF">J2X15_003198</name>
</gene>
<evidence type="ECO:0000313" key="2">
    <source>
        <dbReference type="Proteomes" id="UP001268089"/>
    </source>
</evidence>
<organism evidence="1 2">
    <name type="scientific">Rhodoferax saidenbachensis</name>
    <dbReference type="NCBI Taxonomy" id="1484693"/>
    <lineage>
        <taxon>Bacteria</taxon>
        <taxon>Pseudomonadati</taxon>
        <taxon>Pseudomonadota</taxon>
        <taxon>Betaproteobacteria</taxon>
        <taxon>Burkholderiales</taxon>
        <taxon>Comamonadaceae</taxon>
        <taxon>Rhodoferax</taxon>
    </lineage>
</organism>
<protein>
    <submittedName>
        <fullName evidence="1">Uncharacterized protein</fullName>
    </submittedName>
</protein>
<evidence type="ECO:0000313" key="1">
    <source>
        <dbReference type="EMBL" id="MDR7307893.1"/>
    </source>
</evidence>
<keyword evidence="2" id="KW-1185">Reference proteome</keyword>
<reference evidence="1 2" key="1">
    <citation type="submission" date="2023-07" db="EMBL/GenBank/DDBJ databases">
        <title>Sorghum-associated microbial communities from plants grown in Nebraska, USA.</title>
        <authorList>
            <person name="Schachtman D."/>
        </authorList>
    </citation>
    <scope>NUCLEOTIDE SEQUENCE [LARGE SCALE GENOMIC DNA]</scope>
    <source>
        <strain evidence="1 2">BE308</strain>
    </source>
</reference>
<comment type="caution">
    <text evidence="1">The sequence shown here is derived from an EMBL/GenBank/DDBJ whole genome shotgun (WGS) entry which is preliminary data.</text>
</comment>
<accession>A0ABU1ZR71</accession>
<dbReference type="EMBL" id="JAVDXO010000008">
    <property type="protein sequence ID" value="MDR7307893.1"/>
    <property type="molecule type" value="Genomic_DNA"/>
</dbReference>
<proteinExistence type="predicted"/>